<gene>
    <name evidence="2" type="ORF">SS50377_14204</name>
    <name evidence="3" type="ORF">SS50377_22206</name>
    <name evidence="4" type="ORF">SS50377_22209</name>
</gene>
<dbReference type="VEuPathDB" id="GiardiaDB:SS50377_22206"/>
<keyword evidence="5" id="KW-1185">Reference proteome</keyword>
<reference evidence="3" key="2">
    <citation type="submission" date="2020-12" db="EMBL/GenBank/DDBJ databases">
        <title>New Spironucleus salmonicida genome in near-complete chromosomes.</title>
        <authorList>
            <person name="Xu F."/>
            <person name="Kurt Z."/>
            <person name="Jimenez-Gonzalez A."/>
            <person name="Astvaldsson A."/>
            <person name="Andersson J.O."/>
            <person name="Svard S.G."/>
        </authorList>
    </citation>
    <scope>NUCLEOTIDE SEQUENCE</scope>
    <source>
        <strain evidence="3">ATCC 50377</strain>
    </source>
</reference>
<dbReference type="AlphaFoldDB" id="V6LN34"/>
<dbReference type="EMBL" id="KI546089">
    <property type="protein sequence ID" value="EST45633.1"/>
    <property type="molecule type" value="Genomic_DNA"/>
</dbReference>
<dbReference type="VEuPathDB" id="GiardiaDB:SS50377_22209"/>
<dbReference type="InterPro" id="IPR043129">
    <property type="entry name" value="ATPase_NBD"/>
</dbReference>
<dbReference type="EMBL" id="AUWU02000002">
    <property type="protein sequence ID" value="KAH0576644.1"/>
    <property type="molecule type" value="Genomic_DNA"/>
</dbReference>
<reference evidence="2 3" key="1">
    <citation type="journal article" date="2014" name="PLoS Genet.">
        <title>The Genome of Spironucleus salmonicida Highlights a Fish Pathogen Adapted to Fluctuating Environments.</title>
        <authorList>
            <person name="Xu F."/>
            <person name="Jerlstrom-Hultqvist J."/>
            <person name="Einarsson E."/>
            <person name="Astvaldsson A."/>
            <person name="Svard S.G."/>
            <person name="Andersson J.O."/>
        </authorList>
    </citation>
    <scope>NUCLEOTIDE SEQUENCE</scope>
    <source>
        <strain evidence="3">ATCC 50377</strain>
    </source>
</reference>
<evidence type="ECO:0000313" key="5">
    <source>
        <dbReference type="Proteomes" id="UP000018208"/>
    </source>
</evidence>
<dbReference type="EMBL" id="AUWU02000002">
    <property type="protein sequence ID" value="KAH0576642.1"/>
    <property type="molecule type" value="Genomic_DNA"/>
</dbReference>
<name>V6LN34_9EUKA</name>
<evidence type="ECO:0000313" key="4">
    <source>
        <dbReference type="EMBL" id="KAH0576644.1"/>
    </source>
</evidence>
<dbReference type="Proteomes" id="UP000018208">
    <property type="component" value="Unassembled WGS sequence"/>
</dbReference>
<accession>V6LN34</accession>
<organism evidence="2">
    <name type="scientific">Spironucleus salmonicida</name>
    <dbReference type="NCBI Taxonomy" id="348837"/>
    <lineage>
        <taxon>Eukaryota</taxon>
        <taxon>Metamonada</taxon>
        <taxon>Diplomonadida</taxon>
        <taxon>Hexamitidae</taxon>
        <taxon>Hexamitinae</taxon>
        <taxon>Spironucleus</taxon>
    </lineage>
</organism>
<evidence type="ECO:0000313" key="2">
    <source>
        <dbReference type="EMBL" id="EST45633.1"/>
    </source>
</evidence>
<feature type="compositionally biased region" description="Polar residues" evidence="1">
    <location>
        <begin position="15"/>
        <end position="26"/>
    </location>
</feature>
<feature type="region of interest" description="Disordered" evidence="1">
    <location>
        <begin position="1"/>
        <end position="26"/>
    </location>
</feature>
<dbReference type="SUPFAM" id="SSF53067">
    <property type="entry name" value="Actin-like ATPase domain"/>
    <property type="match status" value="1"/>
</dbReference>
<evidence type="ECO:0000256" key="1">
    <source>
        <dbReference type="SAM" id="MobiDB-lite"/>
    </source>
</evidence>
<protein>
    <submittedName>
        <fullName evidence="2">Uncharacterized protein</fullName>
    </submittedName>
</protein>
<sequence length="489" mass="55880">MVSKIKVSDPPKIGNSLSDQEANKTGKSPFQEDLLMQIEHLKDLLQWSFEKIFENNKNITNSSSFPYPVKVAISLTHPEVLNLNIKDLLHNYFSVSDLQFIRLESICQNKTIFISVGHNSVKIINNDYYATSNQKEGIRILPIGSKDITQFIQQNLQAKYQFFSSNITFDFAEFVKQSCCNYSYYYQDESDMSIQQKYEYDYVQYVQKLQNIKVPHFKLDNINERAMSSNFIGDAYVNTVSKYAFIETSLQFKQLFNQQQIIELNEFGKRARSTTIQKLINLAKVQNPESLASLELEEQLKSIKISADNQLQILSSEIKQFERKKQIQSMFESALEKVDFGDTYIDIQKLQNHLYAQYNELNQCSATCSLQLNDLGVGETTMVQFPPIYYFNSGAASINGNVIIPIVGEQIVAQESYFNPQLINLNCVGVIEGIRACLPGYQSFSIALVGASFPGMAQRIFEDCSKFGCIEVQAVDEYDTLSKFILNFQ</sequence>
<proteinExistence type="predicted"/>
<evidence type="ECO:0000313" key="3">
    <source>
        <dbReference type="EMBL" id="KAH0576642.1"/>
    </source>
</evidence>